<protein>
    <recommendedName>
        <fullName evidence="6">Inorganic phosphate transporter</fullName>
    </recommendedName>
</protein>
<dbReference type="GO" id="GO:0045047">
    <property type="term" value="P:protein targeting to ER"/>
    <property type="evidence" value="ECO:0007669"/>
    <property type="project" value="InterPro"/>
</dbReference>
<dbReference type="GeneID" id="112290423"/>
<proteinExistence type="predicted"/>
<dbReference type="HOGENOM" id="CLU_1257926_0_0_1"/>
<organism evidence="3">
    <name type="scientific">Physcomitrium patens</name>
    <name type="common">Spreading-leaved earth moss</name>
    <name type="synonym">Physcomitrella patens</name>
    <dbReference type="NCBI Taxonomy" id="3218"/>
    <lineage>
        <taxon>Eukaryota</taxon>
        <taxon>Viridiplantae</taxon>
        <taxon>Streptophyta</taxon>
        <taxon>Embryophyta</taxon>
        <taxon>Bryophyta</taxon>
        <taxon>Bryophytina</taxon>
        <taxon>Bryopsida</taxon>
        <taxon>Funariidae</taxon>
        <taxon>Funariales</taxon>
        <taxon>Funariaceae</taxon>
        <taxon>Physcomitrium</taxon>
    </lineage>
</organism>
<accession>A9TYL3</accession>
<reference evidence="4" key="3">
    <citation type="submission" date="2020-12" db="UniProtKB">
        <authorList>
            <consortium name="EnsemblPlants"/>
        </authorList>
    </citation>
    <scope>IDENTIFICATION</scope>
</reference>
<gene>
    <name evidence="4" type="primary">LOC112290423</name>
    <name evidence="3" type="ORF">PHYPA_017477</name>
</gene>
<dbReference type="GO" id="GO:0005783">
    <property type="term" value="C:endoplasmic reticulum"/>
    <property type="evidence" value="ECO:0007669"/>
    <property type="project" value="InterPro"/>
</dbReference>
<evidence type="ECO:0000256" key="1">
    <source>
        <dbReference type="SAM" id="MobiDB-lite"/>
    </source>
</evidence>
<dbReference type="eggNOG" id="KOG4554">
    <property type="taxonomic scope" value="Eukaryota"/>
</dbReference>
<keyword evidence="2" id="KW-1133">Transmembrane helix</keyword>
<dbReference type="STRING" id="3218.A9TYL3"/>
<dbReference type="EMBL" id="ABEU02000013">
    <property type="protein sequence ID" value="PNR42647.1"/>
    <property type="molecule type" value="Genomic_DNA"/>
</dbReference>
<feature type="compositionally biased region" description="Basic and acidic residues" evidence="1">
    <location>
        <begin position="169"/>
        <end position="184"/>
    </location>
</feature>
<dbReference type="OMA" id="AMASQWE"/>
<keyword evidence="2" id="KW-0812">Transmembrane</keyword>
<dbReference type="PaxDb" id="3218-PP1S374_5V6.1"/>
<evidence type="ECO:0000313" key="4">
    <source>
        <dbReference type="EnsemblPlants" id="Pp3c13_16550V3.1"/>
    </source>
</evidence>
<feature type="region of interest" description="Disordered" evidence="1">
    <location>
        <begin position="169"/>
        <end position="220"/>
    </location>
</feature>
<feature type="transmembrane region" description="Helical" evidence="2">
    <location>
        <begin position="31"/>
        <end position="52"/>
    </location>
</feature>
<dbReference type="InterPro" id="IPR012098">
    <property type="entry name" value="SND3_fun"/>
</dbReference>
<feature type="transmembrane region" description="Helical" evidence="2">
    <location>
        <begin position="94"/>
        <end position="112"/>
    </location>
</feature>
<evidence type="ECO:0008006" key="6">
    <source>
        <dbReference type="Google" id="ProtNLM"/>
    </source>
</evidence>
<keyword evidence="2" id="KW-0472">Membrane</keyword>
<evidence type="ECO:0000256" key="2">
    <source>
        <dbReference type="SAM" id="Phobius"/>
    </source>
</evidence>
<name>A9TYL3_PHYPA</name>
<dbReference type="Gramene" id="Pp3c13_16550V3.1">
    <property type="protein sequence ID" value="Pp3c13_16550V3.1"/>
    <property type="gene ID" value="Pp3c13_16550"/>
</dbReference>
<dbReference type="OrthoDB" id="18139at2759"/>
<feature type="compositionally biased region" description="Basic and acidic residues" evidence="1">
    <location>
        <begin position="197"/>
        <end position="220"/>
    </location>
</feature>
<dbReference type="AlphaFoldDB" id="A9TYL3"/>
<reference evidence="3 5" key="2">
    <citation type="journal article" date="2018" name="Plant J.">
        <title>The Physcomitrella patens chromosome-scale assembly reveals moss genome structure and evolution.</title>
        <authorList>
            <person name="Lang D."/>
            <person name="Ullrich K.K."/>
            <person name="Murat F."/>
            <person name="Fuchs J."/>
            <person name="Jenkins J."/>
            <person name="Haas F.B."/>
            <person name="Piednoel M."/>
            <person name="Gundlach H."/>
            <person name="Van Bel M."/>
            <person name="Meyberg R."/>
            <person name="Vives C."/>
            <person name="Morata J."/>
            <person name="Symeonidi A."/>
            <person name="Hiss M."/>
            <person name="Muchero W."/>
            <person name="Kamisugi Y."/>
            <person name="Saleh O."/>
            <person name="Blanc G."/>
            <person name="Decker E.L."/>
            <person name="van Gessel N."/>
            <person name="Grimwood J."/>
            <person name="Hayes R.D."/>
            <person name="Graham S.W."/>
            <person name="Gunter L.E."/>
            <person name="McDaniel S.F."/>
            <person name="Hoernstein S.N.W."/>
            <person name="Larsson A."/>
            <person name="Li F.W."/>
            <person name="Perroud P.F."/>
            <person name="Phillips J."/>
            <person name="Ranjan P."/>
            <person name="Rokshar D.S."/>
            <person name="Rothfels C.J."/>
            <person name="Schneider L."/>
            <person name="Shu S."/>
            <person name="Stevenson D.W."/>
            <person name="Thummler F."/>
            <person name="Tillich M."/>
            <person name="Villarreal Aguilar J.C."/>
            <person name="Widiez T."/>
            <person name="Wong G.K."/>
            <person name="Wymore A."/>
            <person name="Zhang Y."/>
            <person name="Zimmer A.D."/>
            <person name="Quatrano R.S."/>
            <person name="Mayer K.F.X."/>
            <person name="Goodstein D."/>
            <person name="Casacuberta J.M."/>
            <person name="Vandepoele K."/>
            <person name="Reski R."/>
            <person name="Cuming A.C."/>
            <person name="Tuskan G.A."/>
            <person name="Maumus F."/>
            <person name="Salse J."/>
            <person name="Schmutz J."/>
            <person name="Rensing S.A."/>
        </authorList>
    </citation>
    <scope>NUCLEOTIDE SEQUENCE [LARGE SCALE GENOMIC DNA]</scope>
    <source>
        <strain evidence="4 5">cv. Gransden 2004</strain>
    </source>
</reference>
<dbReference type="PANTHER" id="PTHR28112:SF1">
    <property type="entry name" value="SRP-INDEPENDENT TARGETING PROTEIN 3"/>
    <property type="match status" value="1"/>
</dbReference>
<dbReference type="PANTHER" id="PTHR28112">
    <property type="entry name" value="SRP-INDEPENDENT TARGETING PROTEIN 3"/>
    <property type="match status" value="1"/>
</dbReference>
<sequence length="220" mass="24842">MGMSWKMMVGPAMLMGMKAAKIDYDAPHNLLIIRVLYAVSQLALFGALFVIYQRINQEGDEKSTVKVKVTSATGTSEEKVMTHKDYDMSELMKLVKSFGMGAVMTVGIHVYMAVVPALLLQLVTNPMTLWDNALFSIYILKKDSNKDEKLKRPFPSDSPFAKIEAMKKEMAEAEELERKKREEGDQPVIEDTATATGRERVSRAERRPRIRDESSDSDKE</sequence>
<dbReference type="Proteomes" id="UP000006727">
    <property type="component" value="Chromosome 13"/>
</dbReference>
<keyword evidence="5" id="KW-1185">Reference proteome</keyword>
<dbReference type="Pfam" id="PF10032">
    <property type="entry name" value="Pho88"/>
    <property type="match status" value="1"/>
</dbReference>
<evidence type="ECO:0000313" key="5">
    <source>
        <dbReference type="Proteomes" id="UP000006727"/>
    </source>
</evidence>
<evidence type="ECO:0000313" key="3">
    <source>
        <dbReference type="EMBL" id="PNR42647.1"/>
    </source>
</evidence>
<reference evidence="3 5" key="1">
    <citation type="journal article" date="2008" name="Science">
        <title>The Physcomitrella genome reveals evolutionary insights into the conquest of land by plants.</title>
        <authorList>
            <person name="Rensing S."/>
            <person name="Lang D."/>
            <person name="Zimmer A."/>
            <person name="Terry A."/>
            <person name="Salamov A."/>
            <person name="Shapiro H."/>
            <person name="Nishiyama T."/>
            <person name="Perroud P.-F."/>
            <person name="Lindquist E."/>
            <person name="Kamisugi Y."/>
            <person name="Tanahashi T."/>
            <person name="Sakakibara K."/>
            <person name="Fujita T."/>
            <person name="Oishi K."/>
            <person name="Shin-I T."/>
            <person name="Kuroki Y."/>
            <person name="Toyoda A."/>
            <person name="Suzuki Y."/>
            <person name="Hashimoto A."/>
            <person name="Yamaguchi K."/>
            <person name="Sugano A."/>
            <person name="Kohara Y."/>
            <person name="Fujiyama A."/>
            <person name="Anterola A."/>
            <person name="Aoki S."/>
            <person name="Ashton N."/>
            <person name="Barbazuk W.B."/>
            <person name="Barker E."/>
            <person name="Bennetzen J."/>
            <person name="Bezanilla M."/>
            <person name="Blankenship R."/>
            <person name="Cho S.H."/>
            <person name="Dutcher S."/>
            <person name="Estelle M."/>
            <person name="Fawcett J.A."/>
            <person name="Gundlach H."/>
            <person name="Hanada K."/>
            <person name="Heyl A."/>
            <person name="Hicks K.A."/>
            <person name="Hugh J."/>
            <person name="Lohr M."/>
            <person name="Mayer K."/>
            <person name="Melkozernov A."/>
            <person name="Murata T."/>
            <person name="Nelson D."/>
            <person name="Pils B."/>
            <person name="Prigge M."/>
            <person name="Reiss B."/>
            <person name="Renner T."/>
            <person name="Rombauts S."/>
            <person name="Rushton P."/>
            <person name="Sanderfoot A."/>
            <person name="Schween G."/>
            <person name="Shiu S.-H."/>
            <person name="Stueber K."/>
            <person name="Theodoulou F.L."/>
            <person name="Tu H."/>
            <person name="Van de Peer Y."/>
            <person name="Verrier P.J."/>
            <person name="Waters E."/>
            <person name="Wood A."/>
            <person name="Yang L."/>
            <person name="Cove D."/>
            <person name="Cuming A."/>
            <person name="Hasebe M."/>
            <person name="Lucas S."/>
            <person name="Mishler D.B."/>
            <person name="Reski R."/>
            <person name="Grigoriev I."/>
            <person name="Quatrano R.S."/>
            <person name="Boore J.L."/>
        </authorList>
    </citation>
    <scope>NUCLEOTIDE SEQUENCE [LARGE SCALE GENOMIC DNA]</scope>
    <source>
        <strain evidence="4 5">cv. Gransden 2004</strain>
    </source>
</reference>
<dbReference type="EnsemblPlants" id="Pp3c13_16550V3.1">
    <property type="protein sequence ID" value="Pp3c13_16550V3.1"/>
    <property type="gene ID" value="Pp3c13_16550"/>
</dbReference>
<dbReference type="RefSeq" id="XP_024392391.1">
    <property type="nucleotide sequence ID" value="XM_024536623.2"/>
</dbReference>